<dbReference type="HOGENOM" id="CLU_1006097_0_0_1"/>
<reference evidence="8 9" key="1">
    <citation type="journal article" date="2011" name="Science">
        <title>The Selaginella genome identifies genetic changes associated with the evolution of vascular plants.</title>
        <authorList>
            <person name="Banks J.A."/>
            <person name="Nishiyama T."/>
            <person name="Hasebe M."/>
            <person name="Bowman J.L."/>
            <person name="Gribskov M."/>
            <person name="dePamphilis C."/>
            <person name="Albert V.A."/>
            <person name="Aono N."/>
            <person name="Aoyama T."/>
            <person name="Ambrose B.A."/>
            <person name="Ashton N.W."/>
            <person name="Axtell M.J."/>
            <person name="Barker E."/>
            <person name="Barker M.S."/>
            <person name="Bennetzen J.L."/>
            <person name="Bonawitz N.D."/>
            <person name="Chapple C."/>
            <person name="Cheng C."/>
            <person name="Correa L.G."/>
            <person name="Dacre M."/>
            <person name="DeBarry J."/>
            <person name="Dreyer I."/>
            <person name="Elias M."/>
            <person name="Engstrom E.M."/>
            <person name="Estelle M."/>
            <person name="Feng L."/>
            <person name="Finet C."/>
            <person name="Floyd S.K."/>
            <person name="Frommer W.B."/>
            <person name="Fujita T."/>
            <person name="Gramzow L."/>
            <person name="Gutensohn M."/>
            <person name="Harholt J."/>
            <person name="Hattori M."/>
            <person name="Heyl A."/>
            <person name="Hirai T."/>
            <person name="Hiwatashi Y."/>
            <person name="Ishikawa M."/>
            <person name="Iwata M."/>
            <person name="Karol K.G."/>
            <person name="Koehler B."/>
            <person name="Kolukisaoglu U."/>
            <person name="Kubo M."/>
            <person name="Kurata T."/>
            <person name="Lalonde S."/>
            <person name="Li K."/>
            <person name="Li Y."/>
            <person name="Litt A."/>
            <person name="Lyons E."/>
            <person name="Manning G."/>
            <person name="Maruyama T."/>
            <person name="Michael T.P."/>
            <person name="Mikami K."/>
            <person name="Miyazaki S."/>
            <person name="Morinaga S."/>
            <person name="Murata T."/>
            <person name="Mueller-Roeber B."/>
            <person name="Nelson D.R."/>
            <person name="Obara M."/>
            <person name="Oguri Y."/>
            <person name="Olmstead R.G."/>
            <person name="Onodera N."/>
            <person name="Petersen B.L."/>
            <person name="Pils B."/>
            <person name="Prigge M."/>
            <person name="Rensing S.A."/>
            <person name="Riano-Pachon D.M."/>
            <person name="Roberts A.W."/>
            <person name="Sato Y."/>
            <person name="Scheller H.V."/>
            <person name="Schulz B."/>
            <person name="Schulz C."/>
            <person name="Shakirov E.V."/>
            <person name="Shibagaki N."/>
            <person name="Shinohara N."/>
            <person name="Shippen D.E."/>
            <person name="Soerensen I."/>
            <person name="Sotooka R."/>
            <person name="Sugimoto N."/>
            <person name="Sugita M."/>
            <person name="Sumikawa N."/>
            <person name="Tanurdzic M."/>
            <person name="Theissen G."/>
            <person name="Ulvskov P."/>
            <person name="Wakazuki S."/>
            <person name="Weng J.K."/>
            <person name="Willats W.W."/>
            <person name="Wipf D."/>
            <person name="Wolf P.G."/>
            <person name="Yang L."/>
            <person name="Zimmer A.D."/>
            <person name="Zhu Q."/>
            <person name="Mitros T."/>
            <person name="Hellsten U."/>
            <person name="Loque D."/>
            <person name="Otillar R."/>
            <person name="Salamov A."/>
            <person name="Schmutz J."/>
            <person name="Shapiro H."/>
            <person name="Lindquist E."/>
            <person name="Lucas S."/>
            <person name="Rokhsar D."/>
            <person name="Grigoriev I.V."/>
        </authorList>
    </citation>
    <scope>NUCLEOTIDE SEQUENCE [LARGE SCALE GENOMIC DNA]</scope>
</reference>
<feature type="region of interest" description="Disordered" evidence="6">
    <location>
        <begin position="56"/>
        <end position="93"/>
    </location>
</feature>
<keyword evidence="3" id="KW-0238">DNA-binding</keyword>
<proteinExistence type="predicted"/>
<evidence type="ECO:0000313" key="8">
    <source>
        <dbReference type="EMBL" id="EFJ36388.1"/>
    </source>
</evidence>
<evidence type="ECO:0000256" key="1">
    <source>
        <dbReference type="ARBA" id="ARBA00004123"/>
    </source>
</evidence>
<dbReference type="GO" id="GO:0005634">
    <property type="term" value="C:nucleus"/>
    <property type="evidence" value="ECO:0007669"/>
    <property type="project" value="UniProtKB-SubCell"/>
</dbReference>
<dbReference type="InterPro" id="IPR001471">
    <property type="entry name" value="AP2/ERF_dom"/>
</dbReference>
<keyword evidence="2" id="KW-0805">Transcription regulation</keyword>
<dbReference type="AlphaFoldDB" id="D8QV08"/>
<dbReference type="PANTHER" id="PTHR32467">
    <property type="entry name" value="AP2-LIKE ETHYLENE-RESPONSIVE TRANSCRIPTION FACTOR"/>
    <property type="match status" value="1"/>
</dbReference>
<evidence type="ECO:0000313" key="9">
    <source>
        <dbReference type="Proteomes" id="UP000001514"/>
    </source>
</evidence>
<dbReference type="eggNOG" id="ENOG502QV4T">
    <property type="taxonomic scope" value="Eukaryota"/>
</dbReference>
<evidence type="ECO:0000256" key="3">
    <source>
        <dbReference type="ARBA" id="ARBA00023125"/>
    </source>
</evidence>
<dbReference type="Gramene" id="EFJ36388">
    <property type="protein sequence ID" value="EFJ36388"/>
    <property type="gene ID" value="SELMODRAFT_404338"/>
</dbReference>
<feature type="compositionally biased region" description="Polar residues" evidence="6">
    <location>
        <begin position="64"/>
        <end position="80"/>
    </location>
</feature>
<dbReference type="Gene3D" id="3.30.730.10">
    <property type="entry name" value="AP2/ERF domain"/>
    <property type="match status" value="1"/>
</dbReference>
<protein>
    <recommendedName>
        <fullName evidence="7">AP2/ERF domain-containing protein</fullName>
    </recommendedName>
</protein>
<feature type="compositionally biased region" description="Low complexity" evidence="6">
    <location>
        <begin position="200"/>
        <end position="214"/>
    </location>
</feature>
<dbReference type="SUPFAM" id="SSF54171">
    <property type="entry name" value="DNA-binding domain"/>
    <property type="match status" value="1"/>
</dbReference>
<comment type="subcellular location">
    <subcellularLocation>
        <location evidence="1">Nucleus</location>
    </subcellularLocation>
</comment>
<evidence type="ECO:0000259" key="7">
    <source>
        <dbReference type="SMART" id="SM00380"/>
    </source>
</evidence>
<dbReference type="EMBL" id="GL377567">
    <property type="protein sequence ID" value="EFJ36388.1"/>
    <property type="molecule type" value="Genomic_DNA"/>
</dbReference>
<dbReference type="GO" id="GO:0003700">
    <property type="term" value="F:DNA-binding transcription factor activity"/>
    <property type="evidence" value="ECO:0007669"/>
    <property type="project" value="InterPro"/>
</dbReference>
<keyword evidence="9" id="KW-1185">Reference proteome</keyword>
<dbReference type="PANTHER" id="PTHR32467:SF4">
    <property type="entry name" value="OS02G0499000 PROTEIN"/>
    <property type="match status" value="1"/>
</dbReference>
<evidence type="ECO:0000256" key="4">
    <source>
        <dbReference type="ARBA" id="ARBA00023163"/>
    </source>
</evidence>
<dbReference type="InParanoid" id="D8QV08"/>
<feature type="domain" description="AP2/ERF" evidence="7">
    <location>
        <begin position="114"/>
        <end position="169"/>
    </location>
</feature>
<keyword evidence="5" id="KW-0539">Nucleus</keyword>
<accession>D8QV08</accession>
<evidence type="ECO:0000256" key="5">
    <source>
        <dbReference type="ARBA" id="ARBA00023242"/>
    </source>
</evidence>
<dbReference type="InterPro" id="IPR016177">
    <property type="entry name" value="DNA-bd_dom_sf"/>
</dbReference>
<dbReference type="InterPro" id="IPR036955">
    <property type="entry name" value="AP2/ERF_dom_sf"/>
</dbReference>
<feature type="region of interest" description="Disordered" evidence="6">
    <location>
        <begin position="195"/>
        <end position="221"/>
    </location>
</feature>
<evidence type="ECO:0000256" key="6">
    <source>
        <dbReference type="SAM" id="MobiDB-lite"/>
    </source>
</evidence>
<evidence type="ECO:0000256" key="2">
    <source>
        <dbReference type="ARBA" id="ARBA00023015"/>
    </source>
</evidence>
<dbReference type="Proteomes" id="UP000001514">
    <property type="component" value="Unassembled WGS sequence"/>
</dbReference>
<name>D8QV08_SELML</name>
<sequence>MRHRLLARSKKFVLNHQVFFPDSLTSDAVTGYYSMVSIRRRRLIAASAVIVKRRKKRTLRPCTPETSSKSLLAKFSSPTGSGAGNGAHSRSRSAEFEIKKRTYQRKKHNTLCLRGVYFKNMKWQSAIKVGKKQVHLGTVSTKEDAAHLYDRAAYMCGRVPNFELSQTVKLELDALTWEEFLDLTRKEIANKKLRRRMEAQQTRHGQLQQQQQQQQDEEQEEASVSSLFERNCIHRSERLVFEVGSQYIRSSVLRIESDELIKRTLSNRNIAVNTAGT</sequence>
<dbReference type="KEGG" id="smo:SELMODRAFT_404338"/>
<keyword evidence="4" id="KW-0804">Transcription</keyword>
<dbReference type="GO" id="GO:0003677">
    <property type="term" value="F:DNA binding"/>
    <property type="evidence" value="ECO:0007669"/>
    <property type="project" value="UniProtKB-KW"/>
</dbReference>
<gene>
    <name evidence="8" type="ORF">SELMODRAFT_404338</name>
</gene>
<organism evidence="9">
    <name type="scientific">Selaginella moellendorffii</name>
    <name type="common">Spikemoss</name>
    <dbReference type="NCBI Taxonomy" id="88036"/>
    <lineage>
        <taxon>Eukaryota</taxon>
        <taxon>Viridiplantae</taxon>
        <taxon>Streptophyta</taxon>
        <taxon>Embryophyta</taxon>
        <taxon>Tracheophyta</taxon>
        <taxon>Lycopodiopsida</taxon>
        <taxon>Selaginellales</taxon>
        <taxon>Selaginellaceae</taxon>
        <taxon>Selaginella</taxon>
    </lineage>
</organism>
<dbReference type="SMART" id="SM00380">
    <property type="entry name" value="AP2"/>
    <property type="match status" value="1"/>
</dbReference>